<dbReference type="EMBL" id="KL402819">
    <property type="protein sequence ID" value="KEH16789.1"/>
    <property type="molecule type" value="Genomic_DNA"/>
</dbReference>
<dbReference type="Proteomes" id="UP000002051">
    <property type="component" value="Unassembled WGS sequence"/>
</dbReference>
<accession>A0A072TGV1</accession>
<evidence type="ECO:0000313" key="1">
    <source>
        <dbReference type="EMBL" id="KEH16789.1"/>
    </source>
</evidence>
<proteinExistence type="predicted"/>
<name>A0A072TGV1_MEDTR</name>
<reference evidence="1 3" key="1">
    <citation type="journal article" date="2011" name="Nature">
        <title>The Medicago genome provides insight into the evolution of rhizobial symbioses.</title>
        <authorList>
            <person name="Young N.D."/>
            <person name="Debelle F."/>
            <person name="Oldroyd G.E."/>
            <person name="Geurts R."/>
            <person name="Cannon S.B."/>
            <person name="Udvardi M.K."/>
            <person name="Benedito V.A."/>
            <person name="Mayer K.F."/>
            <person name="Gouzy J."/>
            <person name="Schoof H."/>
            <person name="Van de Peer Y."/>
            <person name="Proost S."/>
            <person name="Cook D.R."/>
            <person name="Meyers B.C."/>
            <person name="Spannagl M."/>
            <person name="Cheung F."/>
            <person name="De Mita S."/>
            <person name="Krishnakumar V."/>
            <person name="Gundlach H."/>
            <person name="Zhou S."/>
            <person name="Mudge J."/>
            <person name="Bharti A.K."/>
            <person name="Murray J.D."/>
            <person name="Naoumkina M.A."/>
            <person name="Rosen B."/>
            <person name="Silverstein K.A."/>
            <person name="Tang H."/>
            <person name="Rombauts S."/>
            <person name="Zhao P.X."/>
            <person name="Zhou P."/>
            <person name="Barbe V."/>
            <person name="Bardou P."/>
            <person name="Bechner M."/>
            <person name="Bellec A."/>
            <person name="Berger A."/>
            <person name="Berges H."/>
            <person name="Bidwell S."/>
            <person name="Bisseling T."/>
            <person name="Choisne N."/>
            <person name="Couloux A."/>
            <person name="Denny R."/>
            <person name="Deshpande S."/>
            <person name="Dai X."/>
            <person name="Doyle J.J."/>
            <person name="Dudez A.M."/>
            <person name="Farmer A.D."/>
            <person name="Fouteau S."/>
            <person name="Franken C."/>
            <person name="Gibelin C."/>
            <person name="Gish J."/>
            <person name="Goldstein S."/>
            <person name="Gonzalez A.J."/>
            <person name="Green P.J."/>
            <person name="Hallab A."/>
            <person name="Hartog M."/>
            <person name="Hua A."/>
            <person name="Humphray S.J."/>
            <person name="Jeong D.H."/>
            <person name="Jing Y."/>
            <person name="Jocker A."/>
            <person name="Kenton S.M."/>
            <person name="Kim D.J."/>
            <person name="Klee K."/>
            <person name="Lai H."/>
            <person name="Lang C."/>
            <person name="Lin S."/>
            <person name="Macmil S.L."/>
            <person name="Magdelenat G."/>
            <person name="Matthews L."/>
            <person name="McCorrison J."/>
            <person name="Monaghan E.L."/>
            <person name="Mun J.H."/>
            <person name="Najar F.Z."/>
            <person name="Nicholson C."/>
            <person name="Noirot C."/>
            <person name="O'Bleness M."/>
            <person name="Paule C.R."/>
            <person name="Poulain J."/>
            <person name="Prion F."/>
            <person name="Qin B."/>
            <person name="Qu C."/>
            <person name="Retzel E.F."/>
            <person name="Riddle C."/>
            <person name="Sallet E."/>
            <person name="Samain S."/>
            <person name="Samson N."/>
            <person name="Sanders I."/>
            <person name="Saurat O."/>
            <person name="Scarpelli C."/>
            <person name="Schiex T."/>
            <person name="Segurens B."/>
            <person name="Severin A.J."/>
            <person name="Sherrier D.J."/>
            <person name="Shi R."/>
            <person name="Sims S."/>
            <person name="Singer S.R."/>
            <person name="Sinharoy S."/>
            <person name="Sterck L."/>
            <person name="Viollet A."/>
            <person name="Wang B.B."/>
            <person name="Wang K."/>
            <person name="Wang M."/>
            <person name="Wang X."/>
            <person name="Warfsmann J."/>
            <person name="Weissenbach J."/>
            <person name="White D.D."/>
            <person name="White J.D."/>
            <person name="Wiley G.B."/>
            <person name="Wincker P."/>
            <person name="Xing Y."/>
            <person name="Yang L."/>
            <person name="Yao Z."/>
            <person name="Ying F."/>
            <person name="Zhai J."/>
            <person name="Zhou L."/>
            <person name="Zuber A."/>
            <person name="Denarie J."/>
            <person name="Dixon R.A."/>
            <person name="May G.D."/>
            <person name="Schwartz D.C."/>
            <person name="Rogers J."/>
            <person name="Quetier F."/>
            <person name="Town C.D."/>
            <person name="Roe B.A."/>
        </authorList>
    </citation>
    <scope>NUCLEOTIDE SEQUENCE [LARGE SCALE GENOMIC DNA]</scope>
    <source>
        <strain evidence="1">A17</strain>
        <strain evidence="2 3">cv. Jemalong A17</strain>
    </source>
</reference>
<keyword evidence="3" id="KW-1185">Reference proteome</keyword>
<sequence length="94" mass="10502">MSPPALNDKAFQGMSPPALYAYAIDSTCVYLHTIQQQQRPQQICLQVQYTTRHLKEHKTGINNNNSAHSNNLAKSLKLSPTNPNLPQILITAIF</sequence>
<gene>
    <name evidence="1" type="ORF">MTR_0094s0140</name>
</gene>
<evidence type="ECO:0000313" key="3">
    <source>
        <dbReference type="Proteomes" id="UP000002051"/>
    </source>
</evidence>
<organism evidence="1 3">
    <name type="scientific">Medicago truncatula</name>
    <name type="common">Barrel medic</name>
    <name type="synonym">Medicago tribuloides</name>
    <dbReference type="NCBI Taxonomy" id="3880"/>
    <lineage>
        <taxon>Eukaryota</taxon>
        <taxon>Viridiplantae</taxon>
        <taxon>Streptophyta</taxon>
        <taxon>Embryophyta</taxon>
        <taxon>Tracheophyta</taxon>
        <taxon>Spermatophyta</taxon>
        <taxon>Magnoliopsida</taxon>
        <taxon>eudicotyledons</taxon>
        <taxon>Gunneridae</taxon>
        <taxon>Pentapetalae</taxon>
        <taxon>rosids</taxon>
        <taxon>fabids</taxon>
        <taxon>Fabales</taxon>
        <taxon>Fabaceae</taxon>
        <taxon>Papilionoideae</taxon>
        <taxon>50 kb inversion clade</taxon>
        <taxon>NPAAA clade</taxon>
        <taxon>Hologalegina</taxon>
        <taxon>IRL clade</taxon>
        <taxon>Trifolieae</taxon>
        <taxon>Medicago</taxon>
    </lineage>
</organism>
<dbReference type="EnsemblPlants" id="KEH16789">
    <property type="protein sequence ID" value="KEH16789"/>
    <property type="gene ID" value="MTR_0094s0140"/>
</dbReference>
<reference evidence="2" key="3">
    <citation type="submission" date="2015-06" db="UniProtKB">
        <authorList>
            <consortium name="EnsemblPlants"/>
        </authorList>
    </citation>
    <scope>IDENTIFICATION</scope>
    <source>
        <strain evidence="2">cv. Jemalong A17</strain>
    </source>
</reference>
<dbReference type="AlphaFoldDB" id="A0A072TGV1"/>
<dbReference type="HOGENOM" id="CLU_2389587_0_0_1"/>
<evidence type="ECO:0000313" key="2">
    <source>
        <dbReference type="EnsemblPlants" id="KEH16789"/>
    </source>
</evidence>
<reference evidence="1 3" key="2">
    <citation type="journal article" date="2014" name="BMC Genomics">
        <title>An improved genome release (version Mt4.0) for the model legume Medicago truncatula.</title>
        <authorList>
            <person name="Tang H."/>
            <person name="Krishnakumar V."/>
            <person name="Bidwell S."/>
            <person name="Rosen B."/>
            <person name="Chan A."/>
            <person name="Zhou S."/>
            <person name="Gentzbittel L."/>
            <person name="Childs K.L."/>
            <person name="Yandell M."/>
            <person name="Gundlach H."/>
            <person name="Mayer K.F."/>
            <person name="Schwartz D.C."/>
            <person name="Town C.D."/>
        </authorList>
    </citation>
    <scope>GENOME REANNOTATION</scope>
    <source>
        <strain evidence="1">A17</strain>
        <strain evidence="2 3">cv. Jemalong A17</strain>
    </source>
</reference>
<protein>
    <submittedName>
        <fullName evidence="1 2">Uncharacterized protein</fullName>
    </submittedName>
</protein>